<dbReference type="GO" id="GO:0005886">
    <property type="term" value="C:plasma membrane"/>
    <property type="evidence" value="ECO:0007669"/>
    <property type="project" value="TreeGrafter"/>
</dbReference>
<feature type="transmembrane region" description="Helical" evidence="17">
    <location>
        <begin position="39"/>
        <end position="63"/>
    </location>
</feature>
<evidence type="ECO:0000313" key="18">
    <source>
        <dbReference type="EMBL" id="NVD45888.1"/>
    </source>
</evidence>
<dbReference type="GO" id="GO:0008955">
    <property type="term" value="F:peptidoglycan glycosyltransferase activity"/>
    <property type="evidence" value="ECO:0007669"/>
    <property type="project" value="UniProtKB-EC"/>
</dbReference>
<dbReference type="PANTHER" id="PTHR30474">
    <property type="entry name" value="CELL CYCLE PROTEIN"/>
    <property type="match status" value="1"/>
</dbReference>
<feature type="region of interest" description="Disordered" evidence="16">
    <location>
        <begin position="406"/>
        <end position="425"/>
    </location>
</feature>
<sequence>MSETGVFIPHHARRLNERATQRSSFLSEAKIWWREIDRVLLILILVLMTIGTIAVAAASPASARRLSTASEQLPDLYFFYKHIAWQIVGVAVMIGASMLTLENARRAGLVLCVVMLFFLTLVPFIGSDVNGARRWIDIGMRFQPSEFLKPGFAIALAWIFSWRMRDPNLPVLATATALLGFVVFFIALQPNFGSAMLLGGIWFVMVLLSGLSVARLGSVVGGGIALITATYFLYDNARHRIDSFLGGGTAFDQVDLAQRTLLAGGWTGTGFWLGLKKMNLPEAHTDYIFSVIGEEFGLLVCAVVVCLYLAIGLRILVRMIDEDNYFTMLAATGLTTLLIGQAFINMLVNLRLFPSKGMTLPLVSYGGSSTIAVCLAVGLLLAITRRNPFLKRRTAGLAQMLGMGEERREPKVEHRAGTYRQGGEA</sequence>
<comment type="subcellular location">
    <subcellularLocation>
        <location evidence="1">Membrane</location>
        <topology evidence="1">Multi-pass membrane protein</topology>
    </subcellularLocation>
</comment>
<evidence type="ECO:0000256" key="8">
    <source>
        <dbReference type="ARBA" id="ARBA00023136"/>
    </source>
</evidence>
<keyword evidence="2" id="KW-0328">Glycosyltransferase</keyword>
<evidence type="ECO:0000256" key="13">
    <source>
        <dbReference type="ARBA" id="ARBA00041418"/>
    </source>
</evidence>
<dbReference type="EMBL" id="JABWGV010000006">
    <property type="protein sequence ID" value="NVD45888.1"/>
    <property type="molecule type" value="Genomic_DNA"/>
</dbReference>
<feature type="compositionally biased region" description="Basic and acidic residues" evidence="16">
    <location>
        <begin position="406"/>
        <end position="416"/>
    </location>
</feature>
<feature type="transmembrane region" description="Helical" evidence="17">
    <location>
        <begin position="169"/>
        <end position="188"/>
    </location>
</feature>
<feature type="transmembrane region" description="Helical" evidence="17">
    <location>
        <begin position="296"/>
        <end position="317"/>
    </location>
</feature>
<keyword evidence="4 17" id="KW-0812">Transmembrane</keyword>
<keyword evidence="18" id="KW-0131">Cell cycle</keyword>
<feature type="transmembrane region" description="Helical" evidence="17">
    <location>
        <begin position="83"/>
        <end position="101"/>
    </location>
</feature>
<evidence type="ECO:0000256" key="11">
    <source>
        <dbReference type="ARBA" id="ARBA00038053"/>
    </source>
</evidence>
<feature type="transmembrane region" description="Helical" evidence="17">
    <location>
        <begin position="216"/>
        <end position="234"/>
    </location>
</feature>
<keyword evidence="19" id="KW-1185">Reference proteome</keyword>
<dbReference type="GO" id="GO:0008360">
    <property type="term" value="P:regulation of cell shape"/>
    <property type="evidence" value="ECO:0007669"/>
    <property type="project" value="UniProtKB-KW"/>
</dbReference>
<dbReference type="RefSeq" id="WP_176268196.1">
    <property type="nucleotide sequence ID" value="NZ_JABWGV010000006.1"/>
</dbReference>
<evidence type="ECO:0000256" key="2">
    <source>
        <dbReference type="ARBA" id="ARBA00022676"/>
    </source>
</evidence>
<dbReference type="GO" id="GO:0051301">
    <property type="term" value="P:cell division"/>
    <property type="evidence" value="ECO:0007669"/>
    <property type="project" value="UniProtKB-KW"/>
</dbReference>
<keyword evidence="7 17" id="KW-1133">Transmembrane helix</keyword>
<keyword evidence="6" id="KW-0573">Peptidoglycan synthesis</keyword>
<comment type="caution">
    <text evidence="18">The sequence shown here is derived from an EMBL/GenBank/DDBJ whole genome shotgun (WGS) entry which is preliminary data.</text>
</comment>
<name>A0A850H7R8_9SPHN</name>
<evidence type="ECO:0000256" key="14">
    <source>
        <dbReference type="ARBA" id="ARBA00044770"/>
    </source>
</evidence>
<gene>
    <name evidence="18" type="ORF">HUV48_12810</name>
</gene>
<evidence type="ECO:0000256" key="3">
    <source>
        <dbReference type="ARBA" id="ARBA00022679"/>
    </source>
</evidence>
<proteinExistence type="inferred from homology"/>
<keyword evidence="3" id="KW-0808">Transferase</keyword>
<evidence type="ECO:0000256" key="6">
    <source>
        <dbReference type="ARBA" id="ARBA00022984"/>
    </source>
</evidence>
<dbReference type="PANTHER" id="PTHR30474:SF2">
    <property type="entry name" value="PEPTIDOGLYCAN GLYCOSYLTRANSFERASE FTSW-RELATED"/>
    <property type="match status" value="1"/>
</dbReference>
<reference evidence="18 19" key="1">
    <citation type="submission" date="2020-06" db="EMBL/GenBank/DDBJ databases">
        <title>Altererythrobacter sp. HHU K3-1.</title>
        <authorList>
            <person name="Zhang D."/>
            <person name="Xue H."/>
        </authorList>
    </citation>
    <scope>NUCLEOTIDE SEQUENCE [LARGE SCALE GENOMIC DNA]</scope>
    <source>
        <strain evidence="18 19">HHU K3-1</strain>
    </source>
</reference>
<evidence type="ECO:0000256" key="16">
    <source>
        <dbReference type="SAM" id="MobiDB-lite"/>
    </source>
</evidence>
<feature type="transmembrane region" description="Helical" evidence="17">
    <location>
        <begin position="108"/>
        <end position="127"/>
    </location>
</feature>
<evidence type="ECO:0000256" key="1">
    <source>
        <dbReference type="ARBA" id="ARBA00004141"/>
    </source>
</evidence>
<keyword evidence="18" id="KW-0132">Cell division</keyword>
<evidence type="ECO:0000256" key="12">
    <source>
        <dbReference type="ARBA" id="ARBA00041185"/>
    </source>
</evidence>
<dbReference type="EC" id="2.4.99.28" evidence="14"/>
<organism evidence="18 19">
    <name type="scientific">Qipengyuania atrilutea</name>
    <dbReference type="NCBI Taxonomy" id="2744473"/>
    <lineage>
        <taxon>Bacteria</taxon>
        <taxon>Pseudomonadati</taxon>
        <taxon>Pseudomonadota</taxon>
        <taxon>Alphaproteobacteria</taxon>
        <taxon>Sphingomonadales</taxon>
        <taxon>Erythrobacteraceae</taxon>
        <taxon>Qipengyuania</taxon>
    </lineage>
</organism>
<accession>A0A850H7R8</accession>
<evidence type="ECO:0000256" key="9">
    <source>
        <dbReference type="ARBA" id="ARBA00032370"/>
    </source>
</evidence>
<dbReference type="GO" id="GO:0015648">
    <property type="term" value="F:lipid-linked peptidoglycan transporter activity"/>
    <property type="evidence" value="ECO:0007669"/>
    <property type="project" value="TreeGrafter"/>
</dbReference>
<dbReference type="GO" id="GO:0009252">
    <property type="term" value="P:peptidoglycan biosynthetic process"/>
    <property type="evidence" value="ECO:0007669"/>
    <property type="project" value="UniProtKB-KW"/>
</dbReference>
<feature type="transmembrane region" description="Helical" evidence="17">
    <location>
        <begin position="147"/>
        <end position="162"/>
    </location>
</feature>
<feature type="transmembrane region" description="Helical" evidence="17">
    <location>
        <begin position="329"/>
        <end position="350"/>
    </location>
</feature>
<feature type="transmembrane region" description="Helical" evidence="17">
    <location>
        <begin position="362"/>
        <end position="383"/>
    </location>
</feature>
<keyword evidence="5" id="KW-0133">Cell shape</keyword>
<evidence type="ECO:0000256" key="5">
    <source>
        <dbReference type="ARBA" id="ARBA00022960"/>
    </source>
</evidence>
<evidence type="ECO:0000256" key="4">
    <source>
        <dbReference type="ARBA" id="ARBA00022692"/>
    </source>
</evidence>
<protein>
    <recommendedName>
        <fullName evidence="12">Probable peptidoglycan glycosyltransferase FtsW</fullName>
        <ecNumber evidence="14">2.4.99.28</ecNumber>
    </recommendedName>
    <alternativeName>
        <fullName evidence="13">Cell division protein FtsW</fullName>
    </alternativeName>
    <alternativeName>
        <fullName evidence="10">Cell wall polymerase</fullName>
    </alternativeName>
    <alternativeName>
        <fullName evidence="9">Peptidoglycan polymerase</fullName>
    </alternativeName>
</protein>
<feature type="transmembrane region" description="Helical" evidence="17">
    <location>
        <begin position="194"/>
        <end position="211"/>
    </location>
</feature>
<evidence type="ECO:0000313" key="19">
    <source>
        <dbReference type="Proteomes" id="UP000561438"/>
    </source>
</evidence>
<dbReference type="GO" id="GO:0032153">
    <property type="term" value="C:cell division site"/>
    <property type="evidence" value="ECO:0007669"/>
    <property type="project" value="TreeGrafter"/>
</dbReference>
<dbReference type="Proteomes" id="UP000561438">
    <property type="component" value="Unassembled WGS sequence"/>
</dbReference>
<dbReference type="AlphaFoldDB" id="A0A850H7R8"/>
<comment type="catalytic activity">
    <reaction evidence="15">
        <text>[GlcNAc-(1-&gt;4)-Mur2Ac(oyl-L-Ala-gamma-D-Glu-L-Lys-D-Ala-D-Ala)](n)-di-trans,octa-cis-undecaprenyl diphosphate + beta-D-GlcNAc-(1-&gt;4)-Mur2Ac(oyl-L-Ala-gamma-D-Glu-L-Lys-D-Ala-D-Ala)-di-trans,octa-cis-undecaprenyl diphosphate = [GlcNAc-(1-&gt;4)-Mur2Ac(oyl-L-Ala-gamma-D-Glu-L-Lys-D-Ala-D-Ala)](n+1)-di-trans,octa-cis-undecaprenyl diphosphate + di-trans,octa-cis-undecaprenyl diphosphate + H(+)</text>
        <dbReference type="Rhea" id="RHEA:23708"/>
        <dbReference type="Rhea" id="RHEA-COMP:9602"/>
        <dbReference type="Rhea" id="RHEA-COMP:9603"/>
        <dbReference type="ChEBI" id="CHEBI:15378"/>
        <dbReference type="ChEBI" id="CHEBI:58405"/>
        <dbReference type="ChEBI" id="CHEBI:60033"/>
        <dbReference type="ChEBI" id="CHEBI:78435"/>
        <dbReference type="EC" id="2.4.99.28"/>
    </reaction>
</comment>
<evidence type="ECO:0000256" key="7">
    <source>
        <dbReference type="ARBA" id="ARBA00022989"/>
    </source>
</evidence>
<evidence type="ECO:0000256" key="10">
    <source>
        <dbReference type="ARBA" id="ARBA00033270"/>
    </source>
</evidence>
<evidence type="ECO:0000256" key="17">
    <source>
        <dbReference type="SAM" id="Phobius"/>
    </source>
</evidence>
<dbReference type="InterPro" id="IPR001182">
    <property type="entry name" value="FtsW/RodA"/>
</dbReference>
<dbReference type="Pfam" id="PF01098">
    <property type="entry name" value="FTSW_RODA_SPOVE"/>
    <property type="match status" value="1"/>
</dbReference>
<evidence type="ECO:0000256" key="15">
    <source>
        <dbReference type="ARBA" id="ARBA00049902"/>
    </source>
</evidence>
<keyword evidence="8 17" id="KW-0472">Membrane</keyword>
<comment type="similarity">
    <text evidence="11">Belongs to the SEDS family. FtsW subfamily.</text>
</comment>